<comment type="caution">
    <text evidence="1">The sequence shown here is derived from an EMBL/GenBank/DDBJ whole genome shotgun (WGS) entry which is preliminary data.</text>
</comment>
<dbReference type="PANTHER" id="PTHR23022:SF135">
    <property type="entry name" value="SI:DKEY-77F5.3"/>
    <property type="match status" value="1"/>
</dbReference>
<evidence type="ECO:0000313" key="2">
    <source>
        <dbReference type="Proteomes" id="UP001159363"/>
    </source>
</evidence>
<dbReference type="InterPro" id="IPR036397">
    <property type="entry name" value="RNaseH_sf"/>
</dbReference>
<dbReference type="EMBL" id="JARBHB010000006">
    <property type="protein sequence ID" value="KAJ8880578.1"/>
    <property type="molecule type" value="Genomic_DNA"/>
</dbReference>
<proteinExistence type="predicted"/>
<organism evidence="1 2">
    <name type="scientific">Dryococelus australis</name>
    <dbReference type="NCBI Taxonomy" id="614101"/>
    <lineage>
        <taxon>Eukaryota</taxon>
        <taxon>Metazoa</taxon>
        <taxon>Ecdysozoa</taxon>
        <taxon>Arthropoda</taxon>
        <taxon>Hexapoda</taxon>
        <taxon>Insecta</taxon>
        <taxon>Pterygota</taxon>
        <taxon>Neoptera</taxon>
        <taxon>Polyneoptera</taxon>
        <taxon>Phasmatodea</taxon>
        <taxon>Verophasmatodea</taxon>
        <taxon>Anareolatae</taxon>
        <taxon>Phasmatidae</taxon>
        <taxon>Eurycanthinae</taxon>
        <taxon>Dryococelus</taxon>
    </lineage>
</organism>
<feature type="non-terminal residue" evidence="1">
    <location>
        <position position="269"/>
    </location>
</feature>
<name>A0ABQ9H8E8_9NEOP</name>
<protein>
    <recommendedName>
        <fullName evidence="3">Tc1-like transposase DDE domain-containing protein</fullName>
    </recommendedName>
</protein>
<evidence type="ECO:0000313" key="1">
    <source>
        <dbReference type="EMBL" id="KAJ8880578.1"/>
    </source>
</evidence>
<gene>
    <name evidence="1" type="ORF">PR048_017048</name>
</gene>
<dbReference type="Gene3D" id="3.30.420.10">
    <property type="entry name" value="Ribonuclease H-like superfamily/Ribonuclease H"/>
    <property type="match status" value="1"/>
</dbReference>
<dbReference type="InterPro" id="IPR052338">
    <property type="entry name" value="Transposase_5"/>
</dbReference>
<keyword evidence="2" id="KW-1185">Reference proteome</keyword>
<dbReference type="Proteomes" id="UP001159363">
    <property type="component" value="Chromosome 5"/>
</dbReference>
<dbReference type="PANTHER" id="PTHR23022">
    <property type="entry name" value="TRANSPOSABLE ELEMENT-RELATED"/>
    <property type="match status" value="1"/>
</dbReference>
<reference evidence="1 2" key="1">
    <citation type="submission" date="2023-02" db="EMBL/GenBank/DDBJ databases">
        <title>LHISI_Scaffold_Assembly.</title>
        <authorList>
            <person name="Stuart O.P."/>
            <person name="Cleave R."/>
            <person name="Magrath M.J.L."/>
            <person name="Mikheyev A.S."/>
        </authorList>
    </citation>
    <scope>NUCLEOTIDE SEQUENCE [LARGE SCALE GENOMIC DNA]</scope>
    <source>
        <strain evidence="1">Daus_M_001</strain>
        <tissue evidence="1">Leg muscle</tissue>
    </source>
</reference>
<sequence length="269" mass="31307">MNKSSVSSKIKWQVIGMFKYNKNQREIASVLNPNTGRAVRVTIDVVVVDRRQRHLGTTVPLQDSPNRIGIHLCQCQQFRYLVDCVCPEKNRQNWCHQMRNWVMERWGKVLFSDECRFELYSRRRIRVRRTPTKKFHPECLSSAVQQGGGSIMAWGCISMQGQTSLGLLTVLWILKNTLKQRKMPCFLLHTNFMEDIMCFGKTILLACRRSSLTIQWFEEDDIPLLQGPAQSPDLNPIENVWNYIGAKLAAPRPKNIHKLRTKIHDRNNL</sequence>
<accession>A0ABQ9H8E8</accession>
<evidence type="ECO:0008006" key="3">
    <source>
        <dbReference type="Google" id="ProtNLM"/>
    </source>
</evidence>